<dbReference type="Proteomes" id="UP000076532">
    <property type="component" value="Unassembled WGS sequence"/>
</dbReference>
<protein>
    <submittedName>
        <fullName evidence="1">Uncharacterized protein</fullName>
    </submittedName>
</protein>
<dbReference type="EMBL" id="KV417650">
    <property type="protein sequence ID" value="KZP12257.1"/>
    <property type="molecule type" value="Genomic_DNA"/>
</dbReference>
<accession>A0A166B464</accession>
<sequence>MYLPKLSTSPRLFHTGLAPRAVQLQQHPHWHPRQAQLRRHGGPQRDYLRPFQYLVGGADCYIPQRWD</sequence>
<organism evidence="1 2">
    <name type="scientific">Athelia psychrophila</name>
    <dbReference type="NCBI Taxonomy" id="1759441"/>
    <lineage>
        <taxon>Eukaryota</taxon>
        <taxon>Fungi</taxon>
        <taxon>Dikarya</taxon>
        <taxon>Basidiomycota</taxon>
        <taxon>Agaricomycotina</taxon>
        <taxon>Agaricomycetes</taxon>
        <taxon>Agaricomycetidae</taxon>
        <taxon>Atheliales</taxon>
        <taxon>Atheliaceae</taxon>
        <taxon>Athelia</taxon>
    </lineage>
</organism>
<keyword evidence="2" id="KW-1185">Reference proteome</keyword>
<dbReference type="AlphaFoldDB" id="A0A166B464"/>
<gene>
    <name evidence="1" type="ORF">FIBSPDRAFT_165665</name>
</gene>
<name>A0A166B464_9AGAM</name>
<proteinExistence type="predicted"/>
<evidence type="ECO:0000313" key="2">
    <source>
        <dbReference type="Proteomes" id="UP000076532"/>
    </source>
</evidence>
<evidence type="ECO:0000313" key="1">
    <source>
        <dbReference type="EMBL" id="KZP12257.1"/>
    </source>
</evidence>
<reference evidence="1 2" key="1">
    <citation type="journal article" date="2016" name="Mol. Biol. Evol.">
        <title>Comparative Genomics of Early-Diverging Mushroom-Forming Fungi Provides Insights into the Origins of Lignocellulose Decay Capabilities.</title>
        <authorList>
            <person name="Nagy L.G."/>
            <person name="Riley R."/>
            <person name="Tritt A."/>
            <person name="Adam C."/>
            <person name="Daum C."/>
            <person name="Floudas D."/>
            <person name="Sun H."/>
            <person name="Yadav J.S."/>
            <person name="Pangilinan J."/>
            <person name="Larsson K.H."/>
            <person name="Matsuura K."/>
            <person name="Barry K."/>
            <person name="Labutti K."/>
            <person name="Kuo R."/>
            <person name="Ohm R.A."/>
            <person name="Bhattacharya S.S."/>
            <person name="Shirouzu T."/>
            <person name="Yoshinaga Y."/>
            <person name="Martin F.M."/>
            <person name="Grigoriev I.V."/>
            <person name="Hibbett D.S."/>
        </authorList>
    </citation>
    <scope>NUCLEOTIDE SEQUENCE [LARGE SCALE GENOMIC DNA]</scope>
    <source>
        <strain evidence="1 2">CBS 109695</strain>
    </source>
</reference>